<keyword evidence="2" id="KW-1185">Reference proteome</keyword>
<name>A0A9Q8P6S6_PASFU</name>
<sequence>MGSPRPRTAFISGHIEIAKEVFLEHYQSRLDTAVTAGDNFILSNAGGADSLALTYLFEHGVSPSRITVYIHTPPAHRQARRNETMRRIDELRTGPAAVENYQRQGLDAAVTRASDYDILWVRPEEETEALYGSKYRPGRVSGTEKNRLRLENEARQVDSS</sequence>
<dbReference type="RefSeq" id="XP_047759709.1">
    <property type="nucleotide sequence ID" value="XM_047907496.1"/>
</dbReference>
<dbReference type="KEGG" id="ffu:CLAFUR5_08348"/>
<proteinExistence type="predicted"/>
<dbReference type="GeneID" id="71988226"/>
<reference evidence="1" key="2">
    <citation type="journal article" date="2022" name="Microb. Genom.">
        <title>A chromosome-scale genome assembly of the tomato pathogen Cladosporium fulvum reveals a compartmentalized genome architecture and the presence of a dispensable chromosome.</title>
        <authorList>
            <person name="Zaccaron A.Z."/>
            <person name="Chen L.H."/>
            <person name="Samaras A."/>
            <person name="Stergiopoulos I."/>
        </authorList>
    </citation>
    <scope>NUCLEOTIDE SEQUENCE</scope>
    <source>
        <strain evidence="1">Race5_Kim</strain>
    </source>
</reference>
<dbReference type="OrthoDB" id="5422905at2759"/>
<accession>A0A9Q8P6S6</accession>
<dbReference type="EMBL" id="CP090165">
    <property type="protein sequence ID" value="UJO15343.1"/>
    <property type="molecule type" value="Genomic_DNA"/>
</dbReference>
<evidence type="ECO:0000313" key="1">
    <source>
        <dbReference type="EMBL" id="UJO15343.1"/>
    </source>
</evidence>
<reference evidence="1" key="1">
    <citation type="submission" date="2021-12" db="EMBL/GenBank/DDBJ databases">
        <authorList>
            <person name="Zaccaron A."/>
            <person name="Stergiopoulos I."/>
        </authorList>
    </citation>
    <scope>NUCLEOTIDE SEQUENCE</scope>
    <source>
        <strain evidence="1">Race5_Kim</strain>
    </source>
</reference>
<gene>
    <name evidence="1" type="ORF">CLAFUR5_08348</name>
</gene>
<dbReference type="Proteomes" id="UP000756132">
    <property type="component" value="Chromosome 3"/>
</dbReference>
<evidence type="ECO:0000313" key="2">
    <source>
        <dbReference type="Proteomes" id="UP000756132"/>
    </source>
</evidence>
<protein>
    <submittedName>
        <fullName evidence="1">Uncharacterized protein</fullName>
    </submittedName>
</protein>
<dbReference type="AlphaFoldDB" id="A0A9Q8P6S6"/>
<organism evidence="1 2">
    <name type="scientific">Passalora fulva</name>
    <name type="common">Tomato leaf mold</name>
    <name type="synonym">Cladosporium fulvum</name>
    <dbReference type="NCBI Taxonomy" id="5499"/>
    <lineage>
        <taxon>Eukaryota</taxon>
        <taxon>Fungi</taxon>
        <taxon>Dikarya</taxon>
        <taxon>Ascomycota</taxon>
        <taxon>Pezizomycotina</taxon>
        <taxon>Dothideomycetes</taxon>
        <taxon>Dothideomycetidae</taxon>
        <taxon>Mycosphaerellales</taxon>
        <taxon>Mycosphaerellaceae</taxon>
        <taxon>Fulvia</taxon>
    </lineage>
</organism>